<keyword evidence="2" id="KW-0732">Signal</keyword>
<dbReference type="Proteomes" id="UP001597502">
    <property type="component" value="Unassembled WGS sequence"/>
</dbReference>
<sequence length="169" mass="19467">MDRNIKLFICFAVLLLLAACASAESEELADYHNGYVENVNSKLTKIDTLNEKSLSSASFEEAYTVQKNELFPIVNEIKDYMDSQEPESKVVKEYHSLRADQVDAWYDAFQMKYDVLEKMVNQSISEEEANEIIMEADEKYIEAGEKAQKADQKMEDLAEEYNFELEDEG</sequence>
<dbReference type="PROSITE" id="PS51257">
    <property type="entry name" value="PROKAR_LIPOPROTEIN"/>
    <property type="match status" value="1"/>
</dbReference>
<keyword evidence="1" id="KW-0175">Coiled coil</keyword>
<dbReference type="EMBL" id="JBHUNA010000013">
    <property type="protein sequence ID" value="MFD2760680.1"/>
    <property type="molecule type" value="Genomic_DNA"/>
</dbReference>
<protein>
    <recommendedName>
        <fullName evidence="5">Lipoprotein</fullName>
    </recommendedName>
</protein>
<comment type="caution">
    <text evidence="3">The sequence shown here is derived from an EMBL/GenBank/DDBJ whole genome shotgun (WGS) entry which is preliminary data.</text>
</comment>
<reference evidence="4" key="1">
    <citation type="journal article" date="2019" name="Int. J. Syst. Evol. Microbiol.">
        <title>The Global Catalogue of Microorganisms (GCM) 10K type strain sequencing project: providing services to taxonomists for standard genome sequencing and annotation.</title>
        <authorList>
            <consortium name="The Broad Institute Genomics Platform"/>
            <consortium name="The Broad Institute Genome Sequencing Center for Infectious Disease"/>
            <person name="Wu L."/>
            <person name="Ma J."/>
        </authorList>
    </citation>
    <scope>NUCLEOTIDE SEQUENCE [LARGE SCALE GENOMIC DNA]</scope>
    <source>
        <strain evidence="4">TISTR 1535</strain>
    </source>
</reference>
<feature type="signal peptide" evidence="2">
    <location>
        <begin position="1"/>
        <end position="23"/>
    </location>
</feature>
<evidence type="ECO:0008006" key="5">
    <source>
        <dbReference type="Google" id="ProtNLM"/>
    </source>
</evidence>
<evidence type="ECO:0000256" key="2">
    <source>
        <dbReference type="SAM" id="SignalP"/>
    </source>
</evidence>
<feature type="coiled-coil region" evidence="1">
    <location>
        <begin position="140"/>
        <end position="167"/>
    </location>
</feature>
<evidence type="ECO:0000313" key="4">
    <source>
        <dbReference type="Proteomes" id="UP001597502"/>
    </source>
</evidence>
<evidence type="ECO:0000313" key="3">
    <source>
        <dbReference type="EMBL" id="MFD2760680.1"/>
    </source>
</evidence>
<keyword evidence="4" id="KW-1185">Reference proteome</keyword>
<feature type="chain" id="PRO_5047148656" description="Lipoprotein" evidence="2">
    <location>
        <begin position="24"/>
        <end position="169"/>
    </location>
</feature>
<gene>
    <name evidence="3" type="ORF">ACFSUO_06785</name>
</gene>
<dbReference type="RefSeq" id="WP_382392418.1">
    <property type="nucleotide sequence ID" value="NZ_JBHUNA010000013.1"/>
</dbReference>
<proteinExistence type="predicted"/>
<accession>A0ABW5V4R6</accession>
<evidence type="ECO:0000256" key="1">
    <source>
        <dbReference type="SAM" id="Coils"/>
    </source>
</evidence>
<name>A0ABW5V4R6_9BACI</name>
<organism evidence="3 4">
    <name type="scientific">Lentibacillus juripiscarius</name>
    <dbReference type="NCBI Taxonomy" id="257446"/>
    <lineage>
        <taxon>Bacteria</taxon>
        <taxon>Bacillati</taxon>
        <taxon>Bacillota</taxon>
        <taxon>Bacilli</taxon>
        <taxon>Bacillales</taxon>
        <taxon>Bacillaceae</taxon>
        <taxon>Lentibacillus</taxon>
    </lineage>
</organism>